<keyword evidence="6" id="KW-0812">Transmembrane</keyword>
<accession>A6JTN6</accession>
<comment type="subcellular location">
    <subcellularLocation>
        <location evidence="2">Membrane</location>
        <topology evidence="2">Single-pass type II membrane protein</topology>
    </subcellularLocation>
</comment>
<evidence type="ECO:0000256" key="3">
    <source>
        <dbReference type="ARBA" id="ARBA00010413"/>
    </source>
</evidence>
<sequence length="107" mass="11941">MYQPLYLTRVTMFAVGKYTCFIQSFPKSAEEFFMRGYQVHYYLFTHDPAAVPRVPLGPVGSSASSPSRVPPSGRRFLCAEWRPSTNTLTRGPTSGLPLLCRCGYGLP</sequence>
<evidence type="ECO:0000313" key="8">
    <source>
        <dbReference type="EMBL" id="EDL93411.1"/>
    </source>
</evidence>
<dbReference type="InterPro" id="IPR029044">
    <property type="entry name" value="Nucleotide-diphossugar_trans"/>
</dbReference>
<feature type="binding site" evidence="7">
    <location>
        <begin position="13"/>
        <end position="15"/>
    </location>
    <ligand>
        <name>UDP-N-acetyl-alpha-D-galactosamine</name>
        <dbReference type="ChEBI" id="CHEBI:67138"/>
    </ligand>
</feature>
<name>A6JTN6_RAT</name>
<dbReference type="Pfam" id="PF03414">
    <property type="entry name" value="Glyco_transf_6"/>
    <property type="match status" value="1"/>
</dbReference>
<keyword evidence="5" id="KW-0808">Transferase</keyword>
<dbReference type="GO" id="GO:0016758">
    <property type="term" value="F:hexosyltransferase activity"/>
    <property type="evidence" value="ECO:0007669"/>
    <property type="project" value="InterPro"/>
</dbReference>
<keyword evidence="4" id="KW-0328">Glycosyltransferase</keyword>
<feature type="binding site" evidence="7">
    <location>
        <position position="18"/>
    </location>
    <ligand>
        <name>UDP-N-acetyl-alpha-D-galactosamine</name>
        <dbReference type="ChEBI" id="CHEBI:67138"/>
    </ligand>
</feature>
<keyword evidence="6" id="KW-0735">Signal-anchor</keyword>
<dbReference type="GO" id="GO:0016020">
    <property type="term" value="C:membrane"/>
    <property type="evidence" value="ECO:0007669"/>
    <property type="project" value="UniProtKB-SubCell"/>
</dbReference>
<comment type="similarity">
    <text evidence="3">Belongs to the glycosyltransferase 6 family.</text>
</comment>
<evidence type="ECO:0000256" key="7">
    <source>
        <dbReference type="PIRSR" id="PIRSR605076-2"/>
    </source>
</evidence>
<dbReference type="GO" id="GO:0005975">
    <property type="term" value="P:carbohydrate metabolic process"/>
    <property type="evidence" value="ECO:0007669"/>
    <property type="project" value="InterPro"/>
</dbReference>
<organism evidence="8 9">
    <name type="scientific">Rattus norvegicus</name>
    <name type="common">Rat</name>
    <dbReference type="NCBI Taxonomy" id="10116"/>
    <lineage>
        <taxon>Eukaryota</taxon>
        <taxon>Metazoa</taxon>
        <taxon>Chordata</taxon>
        <taxon>Craniata</taxon>
        <taxon>Vertebrata</taxon>
        <taxon>Euteleostomi</taxon>
        <taxon>Mammalia</taxon>
        <taxon>Eutheria</taxon>
        <taxon>Euarchontoglires</taxon>
        <taxon>Glires</taxon>
        <taxon>Rodentia</taxon>
        <taxon>Myomorpha</taxon>
        <taxon>Muroidea</taxon>
        <taxon>Muridae</taxon>
        <taxon>Murinae</taxon>
        <taxon>Rattus</taxon>
    </lineage>
</organism>
<evidence type="ECO:0000256" key="1">
    <source>
        <dbReference type="ARBA" id="ARBA00001936"/>
    </source>
</evidence>
<evidence type="ECO:0000256" key="2">
    <source>
        <dbReference type="ARBA" id="ARBA00004606"/>
    </source>
</evidence>
<proteinExistence type="inferred from homology"/>
<evidence type="ECO:0000313" key="9">
    <source>
        <dbReference type="Proteomes" id="UP000234681"/>
    </source>
</evidence>
<dbReference type="Proteomes" id="UP000234681">
    <property type="component" value="Chromosome 3"/>
</dbReference>
<evidence type="ECO:0000256" key="5">
    <source>
        <dbReference type="ARBA" id="ARBA00022679"/>
    </source>
</evidence>
<dbReference type="AlphaFoldDB" id="A6JTN6"/>
<dbReference type="PANTHER" id="PTHR10462">
    <property type="entry name" value="GLYCOSYLTRANSFERASE-RELATED"/>
    <property type="match status" value="1"/>
</dbReference>
<gene>
    <name evidence="8" type="ORF">rCG_45734</name>
</gene>
<evidence type="ECO:0000256" key="6">
    <source>
        <dbReference type="ARBA" id="ARBA00022968"/>
    </source>
</evidence>
<dbReference type="EMBL" id="CH474001">
    <property type="protein sequence ID" value="EDL93411.1"/>
    <property type="molecule type" value="Genomic_DNA"/>
</dbReference>
<reference evidence="8 9" key="1">
    <citation type="submission" date="2005-09" db="EMBL/GenBank/DDBJ databases">
        <authorList>
            <person name="Mural R.J."/>
            <person name="Li P.W."/>
            <person name="Adams M.D."/>
            <person name="Amanatides P.G."/>
            <person name="Baden-Tillson H."/>
            <person name="Barnstead M."/>
            <person name="Chin S.H."/>
            <person name="Dew I."/>
            <person name="Evans C.A."/>
            <person name="Ferriera S."/>
            <person name="Flanigan M."/>
            <person name="Fosler C."/>
            <person name="Glodek A."/>
            <person name="Gu Z."/>
            <person name="Holt R.A."/>
            <person name="Jennings D."/>
            <person name="Kraft C.L."/>
            <person name="Lu F."/>
            <person name="Nguyen T."/>
            <person name="Nusskern D.R."/>
            <person name="Pfannkoch C.M."/>
            <person name="Sitter C."/>
            <person name="Sutton G.G."/>
            <person name="Venter J.C."/>
            <person name="Wang Z."/>
            <person name="Woodage T."/>
            <person name="Zheng X.H."/>
            <person name="Zhong F."/>
        </authorList>
    </citation>
    <scope>NUCLEOTIDE SEQUENCE [LARGE SCALE GENOMIC DNA]</scope>
    <source>
        <strain>BN</strain>
        <strain evidence="9">Sprague-Dawley</strain>
    </source>
</reference>
<dbReference type="PANTHER" id="PTHR10462:SF49">
    <property type="entry name" value="GLOBOSIDE ALPHA-1,3-N-ACETYLGALACTOSAMINYLTRANSFERASE 1"/>
    <property type="match status" value="1"/>
</dbReference>
<dbReference type="InterPro" id="IPR005076">
    <property type="entry name" value="Glyco_trans_6"/>
</dbReference>
<evidence type="ECO:0000256" key="4">
    <source>
        <dbReference type="ARBA" id="ARBA00022676"/>
    </source>
</evidence>
<comment type="cofactor">
    <cofactor evidence="1">
        <name>Mn(2+)</name>
        <dbReference type="ChEBI" id="CHEBI:29035"/>
    </cofactor>
</comment>
<dbReference type="Gene3D" id="3.90.550.10">
    <property type="entry name" value="Spore Coat Polysaccharide Biosynthesis Protein SpsA, Chain A"/>
    <property type="match status" value="1"/>
</dbReference>
<protein>
    <submittedName>
        <fullName evidence="8">RCG45734</fullName>
    </submittedName>
</protein>
<dbReference type="SUPFAM" id="SSF53448">
    <property type="entry name" value="Nucleotide-diphospho-sugar transferases"/>
    <property type="match status" value="1"/>
</dbReference>